<protein>
    <submittedName>
        <fullName evidence="4">Putative myosin regulatory light chain</fullName>
    </submittedName>
</protein>
<comment type="caution">
    <text evidence="4">The sequence shown here is derived from an EMBL/GenBank/DDBJ whole genome shotgun (WGS) entry which is preliminary data.</text>
</comment>
<keyword evidence="1" id="KW-0677">Repeat</keyword>
<evidence type="ECO:0000313" key="5">
    <source>
        <dbReference type="Proteomes" id="UP000224006"/>
    </source>
</evidence>
<sequence>MSNLVRPIKLQEQHLRLIYEDFRLLDEDRDGYIDQIQYATLVRALGQTVSDVEIERTWRIALEEQQKADEEAKAEFARAAAAMKKEGPENTLGLPRKAAPPPPSSGPQNTVSFPVFTKVFAENYIPAESEKTLLQAFQLFDPSNSGKLSMQQLQAIVMQRGEPLTAAEFDEFVLLAGLDSQKKFDYAQLSKRLLKGPAGIATINSTN</sequence>
<dbReference type="STRING" id="94643.A0A2A9MCK9"/>
<dbReference type="KEGG" id="bbes:BESB_078820"/>
<dbReference type="InterPro" id="IPR011992">
    <property type="entry name" value="EF-hand-dom_pair"/>
</dbReference>
<accession>A0A2A9MCK9</accession>
<dbReference type="EMBL" id="NWUJ01000008">
    <property type="protein sequence ID" value="PFH33666.1"/>
    <property type="molecule type" value="Genomic_DNA"/>
</dbReference>
<evidence type="ECO:0000313" key="4">
    <source>
        <dbReference type="EMBL" id="PFH33666.1"/>
    </source>
</evidence>
<organism evidence="4 5">
    <name type="scientific">Besnoitia besnoiti</name>
    <name type="common">Apicomplexan protozoan</name>
    <dbReference type="NCBI Taxonomy" id="94643"/>
    <lineage>
        <taxon>Eukaryota</taxon>
        <taxon>Sar</taxon>
        <taxon>Alveolata</taxon>
        <taxon>Apicomplexa</taxon>
        <taxon>Conoidasida</taxon>
        <taxon>Coccidia</taxon>
        <taxon>Eucoccidiorida</taxon>
        <taxon>Eimeriorina</taxon>
        <taxon>Sarcocystidae</taxon>
        <taxon>Besnoitia</taxon>
    </lineage>
</organism>
<dbReference type="Proteomes" id="UP000224006">
    <property type="component" value="Chromosome VII"/>
</dbReference>
<dbReference type="VEuPathDB" id="ToxoDB:BESB_078820"/>
<dbReference type="RefSeq" id="XP_029217675.1">
    <property type="nucleotide sequence ID" value="XM_029366244.1"/>
</dbReference>
<dbReference type="PANTHER" id="PTHR23049">
    <property type="entry name" value="MYOSIN REGULATORY LIGHT CHAIN 2"/>
    <property type="match status" value="1"/>
</dbReference>
<dbReference type="Gene3D" id="1.10.238.10">
    <property type="entry name" value="EF-hand"/>
    <property type="match status" value="1"/>
</dbReference>
<dbReference type="GO" id="GO:0005509">
    <property type="term" value="F:calcium ion binding"/>
    <property type="evidence" value="ECO:0007669"/>
    <property type="project" value="InterPro"/>
</dbReference>
<keyword evidence="5" id="KW-1185">Reference proteome</keyword>
<feature type="domain" description="EF-hand" evidence="3">
    <location>
        <begin position="13"/>
        <end position="48"/>
    </location>
</feature>
<reference evidence="4 5" key="1">
    <citation type="submission" date="2017-09" db="EMBL/GenBank/DDBJ databases">
        <title>Genome sequencing of Besnoitia besnoiti strain Bb-Ger1.</title>
        <authorList>
            <person name="Schares G."/>
            <person name="Venepally P."/>
            <person name="Lorenzi H.A."/>
        </authorList>
    </citation>
    <scope>NUCLEOTIDE SEQUENCE [LARGE SCALE GENOMIC DNA]</scope>
    <source>
        <strain evidence="4 5">Bb-Ger1</strain>
    </source>
</reference>
<feature type="domain" description="EF-hand" evidence="3">
    <location>
        <begin position="128"/>
        <end position="163"/>
    </location>
</feature>
<evidence type="ECO:0000259" key="3">
    <source>
        <dbReference type="PROSITE" id="PS50222"/>
    </source>
</evidence>
<gene>
    <name evidence="4" type="ORF">BESB_078820</name>
</gene>
<proteinExistence type="predicted"/>
<dbReference type="InterPro" id="IPR050403">
    <property type="entry name" value="Myosin_RLC"/>
</dbReference>
<evidence type="ECO:0000256" key="1">
    <source>
        <dbReference type="ARBA" id="ARBA00022737"/>
    </source>
</evidence>
<dbReference type="PROSITE" id="PS50222">
    <property type="entry name" value="EF_HAND_2"/>
    <property type="match status" value="2"/>
</dbReference>
<dbReference type="GeneID" id="40312809"/>
<evidence type="ECO:0000256" key="2">
    <source>
        <dbReference type="SAM" id="MobiDB-lite"/>
    </source>
</evidence>
<dbReference type="AlphaFoldDB" id="A0A2A9MCK9"/>
<dbReference type="InterPro" id="IPR002048">
    <property type="entry name" value="EF_hand_dom"/>
</dbReference>
<dbReference type="OrthoDB" id="429467at2759"/>
<dbReference type="SUPFAM" id="SSF47473">
    <property type="entry name" value="EF-hand"/>
    <property type="match status" value="1"/>
</dbReference>
<dbReference type="SMART" id="SM00054">
    <property type="entry name" value="EFh"/>
    <property type="match status" value="2"/>
</dbReference>
<feature type="region of interest" description="Disordered" evidence="2">
    <location>
        <begin position="73"/>
        <end position="110"/>
    </location>
</feature>
<name>A0A2A9MCK9_BESBE</name>